<dbReference type="Proteomes" id="UP000216913">
    <property type="component" value="Unassembled WGS sequence"/>
</dbReference>
<feature type="transmembrane region" description="Helical" evidence="1">
    <location>
        <begin position="97"/>
        <end position="118"/>
    </location>
</feature>
<dbReference type="AlphaFoldDB" id="A0A261TAW7"/>
<dbReference type="EMBL" id="NEVP01000011">
    <property type="protein sequence ID" value="OZI46739.1"/>
    <property type="molecule type" value="Genomic_DNA"/>
</dbReference>
<feature type="transmembrane region" description="Helical" evidence="1">
    <location>
        <begin position="48"/>
        <end position="65"/>
    </location>
</feature>
<feature type="transmembrane region" description="Helical" evidence="1">
    <location>
        <begin position="72"/>
        <end position="91"/>
    </location>
</feature>
<dbReference type="Pfam" id="PF11804">
    <property type="entry name" value="DUF3325"/>
    <property type="match status" value="1"/>
</dbReference>
<organism evidence="3 4">
    <name type="scientific">Bordetella genomosp. 5</name>
    <dbReference type="NCBI Taxonomy" id="1395608"/>
    <lineage>
        <taxon>Bacteria</taxon>
        <taxon>Pseudomonadati</taxon>
        <taxon>Pseudomonadota</taxon>
        <taxon>Betaproteobacteria</taxon>
        <taxon>Burkholderiales</taxon>
        <taxon>Alcaligenaceae</taxon>
        <taxon>Bordetella</taxon>
    </lineage>
</organism>
<proteinExistence type="predicted"/>
<feature type="chain" id="PRO_5012492404" description="Iron uptake protein" evidence="2">
    <location>
        <begin position="25"/>
        <end position="119"/>
    </location>
</feature>
<gene>
    <name evidence="3" type="ORF">CAL25_18815</name>
</gene>
<evidence type="ECO:0000313" key="3">
    <source>
        <dbReference type="EMBL" id="OZI46739.1"/>
    </source>
</evidence>
<sequence length="119" mass="12184">MNTSIAALSTLMWCFAGFSCLALAMDRHYEQVSGEPSTTPTLRLTLRVGAAVLGMAGLAACLQGWGTAVGSLVWLGMLSCGALGVAMMLSYRPNRLVGTACAAAVTGLALAVVARFVAT</sequence>
<evidence type="ECO:0000313" key="4">
    <source>
        <dbReference type="Proteomes" id="UP000216913"/>
    </source>
</evidence>
<keyword evidence="1" id="KW-1133">Transmembrane helix</keyword>
<keyword evidence="4" id="KW-1185">Reference proteome</keyword>
<reference evidence="3 4" key="1">
    <citation type="submission" date="2017-05" db="EMBL/GenBank/DDBJ databases">
        <title>Complete and WGS of Bordetella genogroups.</title>
        <authorList>
            <person name="Spilker T."/>
            <person name="LiPuma J."/>
        </authorList>
    </citation>
    <scope>NUCLEOTIDE SEQUENCE [LARGE SCALE GENOMIC DNA]</scope>
    <source>
        <strain evidence="3 4">AU10456</strain>
    </source>
</reference>
<dbReference type="InterPro" id="IPR021762">
    <property type="entry name" value="DUF3325"/>
</dbReference>
<keyword evidence="1" id="KW-0472">Membrane</keyword>
<protein>
    <recommendedName>
        <fullName evidence="5">Iron uptake protein</fullName>
    </recommendedName>
</protein>
<accession>A0A261TAW7</accession>
<evidence type="ECO:0008006" key="5">
    <source>
        <dbReference type="Google" id="ProtNLM"/>
    </source>
</evidence>
<dbReference type="RefSeq" id="WP_094802642.1">
    <property type="nucleotide sequence ID" value="NZ_NEVP01000011.1"/>
</dbReference>
<keyword evidence="1" id="KW-0812">Transmembrane</keyword>
<comment type="caution">
    <text evidence="3">The sequence shown here is derived from an EMBL/GenBank/DDBJ whole genome shotgun (WGS) entry which is preliminary data.</text>
</comment>
<evidence type="ECO:0000256" key="2">
    <source>
        <dbReference type="SAM" id="SignalP"/>
    </source>
</evidence>
<name>A0A261TAW7_9BORD</name>
<feature type="signal peptide" evidence="2">
    <location>
        <begin position="1"/>
        <end position="24"/>
    </location>
</feature>
<dbReference type="OrthoDB" id="8797226at2"/>
<evidence type="ECO:0000256" key="1">
    <source>
        <dbReference type="SAM" id="Phobius"/>
    </source>
</evidence>
<keyword evidence="2" id="KW-0732">Signal</keyword>